<evidence type="ECO:0000256" key="4">
    <source>
        <dbReference type="RuleBase" id="RU004516"/>
    </source>
</evidence>
<name>A0A5J4KY19_9CHLR</name>
<dbReference type="Gene3D" id="3.20.10.10">
    <property type="entry name" value="D-amino Acid Aminotransferase, subunit A, domain 2"/>
    <property type="match status" value="1"/>
</dbReference>
<feature type="domain" description="Chorismate-utilising enzyme C-terminal" evidence="5">
    <location>
        <begin position="148"/>
        <end position="406"/>
    </location>
</feature>
<dbReference type="Gene3D" id="3.60.120.10">
    <property type="entry name" value="Anthranilate synthase"/>
    <property type="match status" value="1"/>
</dbReference>
<dbReference type="NCBIfam" id="TIGR00553">
    <property type="entry name" value="pabB"/>
    <property type="match status" value="1"/>
</dbReference>
<comment type="cofactor">
    <cofactor evidence="1 4">
        <name>pyridoxal 5'-phosphate</name>
        <dbReference type="ChEBI" id="CHEBI:597326"/>
    </cofactor>
</comment>
<dbReference type="InterPro" id="IPR005801">
    <property type="entry name" value="ADC_synthase"/>
</dbReference>
<dbReference type="InterPro" id="IPR043132">
    <property type="entry name" value="BCAT-like_C"/>
</dbReference>
<dbReference type="InterPro" id="IPR018300">
    <property type="entry name" value="Aminotrans_IV_CS"/>
</dbReference>
<dbReference type="EMBL" id="BKZW01000005">
    <property type="protein sequence ID" value="GER91962.1"/>
    <property type="molecule type" value="Genomic_DNA"/>
</dbReference>
<dbReference type="InterPro" id="IPR015890">
    <property type="entry name" value="Chorismate_C"/>
</dbReference>
<accession>A0A5J4KY19</accession>
<dbReference type="PROSITE" id="PS00770">
    <property type="entry name" value="AA_TRANSFER_CLASS_4"/>
    <property type="match status" value="1"/>
</dbReference>
<evidence type="ECO:0000259" key="5">
    <source>
        <dbReference type="Pfam" id="PF00425"/>
    </source>
</evidence>
<keyword evidence="3 4" id="KW-0663">Pyridoxal phosphate</keyword>
<dbReference type="SUPFAM" id="SSF56752">
    <property type="entry name" value="D-aminoacid aminotransferase-like PLP-dependent enzymes"/>
    <property type="match status" value="1"/>
</dbReference>
<dbReference type="InterPro" id="IPR005802">
    <property type="entry name" value="ADC_synth_comp_1"/>
</dbReference>
<dbReference type="InterPro" id="IPR036038">
    <property type="entry name" value="Aminotransferase-like"/>
</dbReference>
<protein>
    <submittedName>
        <fullName evidence="6">Aminodeoxychorismate synthase, component I</fullName>
    </submittedName>
</protein>
<dbReference type="SUPFAM" id="SSF56322">
    <property type="entry name" value="ADC synthase"/>
    <property type="match status" value="1"/>
</dbReference>
<sequence length="627" mass="71751">MFSIQSATDFVQLLQTQDPLVLLENTLGGQGDGWDYLFIDPIHTLQIYQASEFLPLLETMQRYIQEGYYLAGYFAYECGYFLEKLEKLEKLCRHDYRDEHAPLAWFGVYRHPYRVNTAIRQAGWQAYALTHQDEMDCEAQDVRFDLDEETYRQKVERVREHIRAGDVYQINLTGRTHFRFGGSPLALYARLRHAQRTLYSAYIRTGERTVLSFSPELFFRLDGQHVTTRPMKGTAPRGRTLLEDEQQATWLRGDTKNRAENIMITDLLRNDLGRVCKIGSVTVPHLLQVETYETVLQMTSTVTGELERGVSLAQLFSSLFPCGSVTGAPKLKAMEIIGQLEETPRGVYTGSIGYIAPPTAQKPQQAIFNVAIRTIELECGQGIMGIGSGIVYDSRAAEEAAECAVKARFLTTRAQEFAILEAILWNDGYHHQEKHLKRMQASACYFGYRWDEERIQVLLHRQCREMTPGRIYKVRVQLERDGRVTCESVQVPKLQEEPLRVIVSAERINSQDRMYFHKTTQRPLYERAFQFARQHGYADILFLNERGAVTEGAISNIFIERDGKLLTPPVACGLLPGIARQCILEEHSNAQEAILSLDDLLTAEKVYICNAIRGLRQIQVVHLRTSK</sequence>
<dbReference type="PANTHER" id="PTHR11236:SF50">
    <property type="entry name" value="AMINODEOXYCHORISMATE SYNTHASE COMPONENT 1"/>
    <property type="match status" value="1"/>
</dbReference>
<reference evidence="6 7" key="1">
    <citation type="submission" date="2019-10" db="EMBL/GenBank/DDBJ databases">
        <title>Dictyobacter vulcani sp. nov., within the class Ktedonobacteria, isolated from soil of volcanic Mt. Zao.</title>
        <authorList>
            <person name="Zheng Y."/>
            <person name="Wang C.M."/>
            <person name="Sakai Y."/>
            <person name="Abe K."/>
            <person name="Yokota A."/>
            <person name="Yabe S."/>
        </authorList>
    </citation>
    <scope>NUCLEOTIDE SEQUENCE [LARGE SCALE GENOMIC DNA]</scope>
    <source>
        <strain evidence="6 7">W12</strain>
    </source>
</reference>
<dbReference type="GO" id="GO:0009396">
    <property type="term" value="P:folic acid-containing compound biosynthetic process"/>
    <property type="evidence" value="ECO:0007669"/>
    <property type="project" value="InterPro"/>
</dbReference>
<evidence type="ECO:0000256" key="2">
    <source>
        <dbReference type="ARBA" id="ARBA00009320"/>
    </source>
</evidence>
<dbReference type="PRINTS" id="PR00095">
    <property type="entry name" value="ANTSNTHASEI"/>
</dbReference>
<dbReference type="InterPro" id="IPR001544">
    <property type="entry name" value="Aminotrans_IV"/>
</dbReference>
<dbReference type="Pfam" id="PF00425">
    <property type="entry name" value="Chorismate_bind"/>
    <property type="match status" value="1"/>
</dbReference>
<evidence type="ECO:0000313" key="7">
    <source>
        <dbReference type="Proteomes" id="UP000326912"/>
    </source>
</evidence>
<dbReference type="Pfam" id="PF01063">
    <property type="entry name" value="Aminotran_4"/>
    <property type="match status" value="1"/>
</dbReference>
<organism evidence="6 7">
    <name type="scientific">Dictyobacter vulcani</name>
    <dbReference type="NCBI Taxonomy" id="2607529"/>
    <lineage>
        <taxon>Bacteria</taxon>
        <taxon>Bacillati</taxon>
        <taxon>Chloroflexota</taxon>
        <taxon>Ktedonobacteria</taxon>
        <taxon>Ktedonobacterales</taxon>
        <taxon>Dictyobacteraceae</taxon>
        <taxon>Dictyobacter</taxon>
    </lineage>
</organism>
<gene>
    <name evidence="6" type="ORF">KDW_61240</name>
</gene>
<dbReference type="PANTHER" id="PTHR11236">
    <property type="entry name" value="AMINOBENZOATE/ANTHRANILATE SYNTHASE"/>
    <property type="match status" value="1"/>
</dbReference>
<dbReference type="GO" id="GO:0046820">
    <property type="term" value="F:4-amino-4-deoxychorismate synthase activity"/>
    <property type="evidence" value="ECO:0007669"/>
    <property type="project" value="TreeGrafter"/>
</dbReference>
<evidence type="ECO:0000256" key="3">
    <source>
        <dbReference type="ARBA" id="ARBA00022898"/>
    </source>
</evidence>
<dbReference type="InterPro" id="IPR019999">
    <property type="entry name" value="Anth_synth_I-like"/>
</dbReference>
<dbReference type="AlphaFoldDB" id="A0A5J4KY19"/>
<proteinExistence type="inferred from homology"/>
<comment type="caution">
    <text evidence="6">The sequence shown here is derived from an EMBL/GenBank/DDBJ whole genome shotgun (WGS) entry which is preliminary data.</text>
</comment>
<dbReference type="GO" id="GO:0000162">
    <property type="term" value="P:L-tryptophan biosynthetic process"/>
    <property type="evidence" value="ECO:0007669"/>
    <property type="project" value="TreeGrafter"/>
</dbReference>
<keyword evidence="7" id="KW-1185">Reference proteome</keyword>
<evidence type="ECO:0000256" key="1">
    <source>
        <dbReference type="ARBA" id="ARBA00001933"/>
    </source>
</evidence>
<dbReference type="Proteomes" id="UP000326912">
    <property type="component" value="Unassembled WGS sequence"/>
</dbReference>
<comment type="similarity">
    <text evidence="2">Belongs to the class-IV pyridoxal-phosphate-dependent aminotransferase family.</text>
</comment>
<evidence type="ECO:0000313" key="6">
    <source>
        <dbReference type="EMBL" id="GER91962.1"/>
    </source>
</evidence>
<dbReference type="RefSeq" id="WP_151759543.1">
    <property type="nucleotide sequence ID" value="NZ_BKZW01000005.1"/>
</dbReference>